<dbReference type="OMA" id="VPATRNK"/>
<dbReference type="Ensembl" id="ENSOANT00000068188.1">
    <property type="protein sequence ID" value="ENSOANP00000038364.1"/>
    <property type="gene ID" value="ENSOANG00000004549.3"/>
</dbReference>
<dbReference type="PANTHER" id="PTHR31997:SF2">
    <property type="entry name" value="PROTEIN FAM149A"/>
    <property type="match status" value="1"/>
</dbReference>
<feature type="domain" description="DUF3719" evidence="3">
    <location>
        <begin position="17"/>
        <end position="81"/>
    </location>
</feature>
<dbReference type="AlphaFoldDB" id="A0A6I8NBE8"/>
<evidence type="ECO:0000256" key="1">
    <source>
        <dbReference type="ARBA" id="ARBA00008309"/>
    </source>
</evidence>
<dbReference type="Pfam" id="PF12516">
    <property type="entry name" value="DUF3719"/>
    <property type="match status" value="1"/>
</dbReference>
<dbReference type="PANTHER" id="PTHR31997">
    <property type="entry name" value="AGAP003710-PA"/>
    <property type="match status" value="1"/>
</dbReference>
<feature type="compositionally biased region" description="Basic and acidic residues" evidence="2">
    <location>
        <begin position="147"/>
        <end position="158"/>
    </location>
</feature>
<feature type="region of interest" description="Disordered" evidence="2">
    <location>
        <begin position="293"/>
        <end position="324"/>
    </location>
</feature>
<evidence type="ECO:0000256" key="2">
    <source>
        <dbReference type="SAM" id="MobiDB-lite"/>
    </source>
</evidence>
<proteinExistence type="inferred from homology"/>
<reference evidence="4 5" key="1">
    <citation type="journal article" date="2008" name="Nature">
        <title>Genome analysis of the platypus reveals unique signatures of evolution.</title>
        <authorList>
            <person name="Warren W.C."/>
            <person name="Hillier L.W."/>
            <person name="Marshall Graves J.A."/>
            <person name="Birney E."/>
            <person name="Ponting C.P."/>
            <person name="Grutzner F."/>
            <person name="Belov K."/>
            <person name="Miller W."/>
            <person name="Clarke L."/>
            <person name="Chinwalla A.T."/>
            <person name="Yang S.P."/>
            <person name="Heger A."/>
            <person name="Locke D.P."/>
            <person name="Miethke P."/>
            <person name="Waters P.D."/>
            <person name="Veyrunes F."/>
            <person name="Fulton L."/>
            <person name="Fulton B."/>
            <person name="Graves T."/>
            <person name="Wallis J."/>
            <person name="Puente X.S."/>
            <person name="Lopez-Otin C."/>
            <person name="Ordonez G.R."/>
            <person name="Eichler E.E."/>
            <person name="Chen L."/>
            <person name="Cheng Z."/>
            <person name="Deakin J.E."/>
            <person name="Alsop A."/>
            <person name="Thompson K."/>
            <person name="Kirby P."/>
            <person name="Papenfuss A.T."/>
            <person name="Wakefield M.J."/>
            <person name="Olender T."/>
            <person name="Lancet D."/>
            <person name="Huttley G.A."/>
            <person name="Smit A.F."/>
            <person name="Pask A."/>
            <person name="Temple-Smith P."/>
            <person name="Batzer M.A."/>
            <person name="Walker J.A."/>
            <person name="Konkel M.K."/>
            <person name="Harris R.S."/>
            <person name="Whittington C.M."/>
            <person name="Wong E.S."/>
            <person name="Gemmell N.J."/>
            <person name="Buschiazzo E."/>
            <person name="Vargas Jentzsch I.M."/>
            <person name="Merkel A."/>
            <person name="Schmitz J."/>
            <person name="Zemann A."/>
            <person name="Churakov G."/>
            <person name="Kriegs J.O."/>
            <person name="Brosius J."/>
            <person name="Murchison E.P."/>
            <person name="Sachidanandam R."/>
            <person name="Smith C."/>
            <person name="Hannon G.J."/>
            <person name="Tsend-Ayush E."/>
            <person name="McMillan D."/>
            <person name="Attenborough R."/>
            <person name="Rens W."/>
            <person name="Ferguson-Smith M."/>
            <person name="Lefevre C.M."/>
            <person name="Sharp J.A."/>
            <person name="Nicholas K.R."/>
            <person name="Ray D.A."/>
            <person name="Kube M."/>
            <person name="Reinhardt R."/>
            <person name="Pringle T.H."/>
            <person name="Taylor J."/>
            <person name="Jones R.C."/>
            <person name="Nixon B."/>
            <person name="Dacheux J.L."/>
            <person name="Niwa H."/>
            <person name="Sekita Y."/>
            <person name="Huang X."/>
            <person name="Stark A."/>
            <person name="Kheradpour P."/>
            <person name="Kellis M."/>
            <person name="Flicek P."/>
            <person name="Chen Y."/>
            <person name="Webber C."/>
            <person name="Hardison R."/>
            <person name="Nelson J."/>
            <person name="Hallsworth-Pepin K."/>
            <person name="Delehaunty K."/>
            <person name="Markovic C."/>
            <person name="Minx P."/>
            <person name="Feng Y."/>
            <person name="Kremitzki C."/>
            <person name="Mitreva M."/>
            <person name="Glasscock J."/>
            <person name="Wylie T."/>
            <person name="Wohldmann P."/>
            <person name="Thiru P."/>
            <person name="Nhan M.N."/>
            <person name="Pohl C.S."/>
            <person name="Smith S.M."/>
            <person name="Hou S."/>
            <person name="Nefedov M."/>
            <person name="de Jong P.J."/>
            <person name="Renfree M.B."/>
            <person name="Mardis E.R."/>
            <person name="Wilson R.K."/>
        </authorList>
    </citation>
    <scope>NUCLEOTIDE SEQUENCE [LARGE SCALE GENOMIC DNA]</scope>
    <source>
        <strain evidence="4 5">Glennie</strain>
    </source>
</reference>
<dbReference type="InterPro" id="IPR039630">
    <property type="entry name" value="FAM149"/>
</dbReference>
<name>A0A6I8NBE8_ORNAN</name>
<dbReference type="InParanoid" id="A0A6I8NBE8"/>
<evidence type="ECO:0000259" key="3">
    <source>
        <dbReference type="Pfam" id="PF12516"/>
    </source>
</evidence>
<comment type="similarity">
    <text evidence="1">Belongs to the FAM149 family.</text>
</comment>
<dbReference type="Proteomes" id="UP000002279">
    <property type="component" value="Chromosome 12"/>
</dbReference>
<dbReference type="Bgee" id="ENSOANG00000004549">
    <property type="expression patterns" value="Expressed in adult mammalian kidney and 8 other cell types or tissues"/>
</dbReference>
<accession>A0A6I8NBE8</accession>
<dbReference type="FunCoup" id="A0A6I8NBE8">
    <property type="interactions" value="14"/>
</dbReference>
<protein>
    <recommendedName>
        <fullName evidence="3">DUF3719 domain-containing protein</fullName>
    </recommendedName>
</protein>
<gene>
    <name evidence="4" type="primary">FAM149A</name>
</gene>
<feature type="compositionally biased region" description="Low complexity" evidence="2">
    <location>
        <begin position="76"/>
        <end position="85"/>
    </location>
</feature>
<keyword evidence="5" id="KW-1185">Reference proteome</keyword>
<feature type="region of interest" description="Disordered" evidence="2">
    <location>
        <begin position="147"/>
        <end position="167"/>
    </location>
</feature>
<reference evidence="4" key="3">
    <citation type="submission" date="2025-09" db="UniProtKB">
        <authorList>
            <consortium name="Ensembl"/>
        </authorList>
    </citation>
    <scope>IDENTIFICATION</scope>
    <source>
        <strain evidence="4">Glennie</strain>
    </source>
</reference>
<sequence length="459" mass="50565">MASAQRVQQLLWEVDEALFDGKVSPQTQNLQAECAEWTQRSLHLRVLGRQLLLPSDEGFQHFQATAAGPLRPEPLPSLSESSLSSHNDKQLCISGSPLTLEASPGHMAQESCLPGPPGPPDVLALPFLEEEIIAQEGTMEEYFAFDRKDPEDEGAERKRAQRALKRRQRGLPPVSPVDCIKEAVVAAVFDQAWRWLVGVLEGPIRRDRETALAGTSSSRTGQGMVPLSCGRCHQRNAIKCGSSPLPLHWASIVRFSSHCYRQLAGVMTIQAKPLQQRQTGPAEKSGYVLGMGASRGPAGSSRKPLTHRRLPSLGPDLQRSKTPTVYSDEVLRGTRLFAGLDHLSPPPASMARNKLPPIGPETREPSPATPGSRQGWHRAKRLLSRVSSAVPRSPERQPLSDRAGVADRFSRPNTTHAFRADAPQKRSLTPMEFTGHTWARQSLREPSFLTARKKFQVLF</sequence>
<dbReference type="InterPro" id="IPR022194">
    <property type="entry name" value="DUF3719"/>
</dbReference>
<evidence type="ECO:0000313" key="4">
    <source>
        <dbReference type="Ensembl" id="ENSOANP00000038364.1"/>
    </source>
</evidence>
<evidence type="ECO:0000313" key="5">
    <source>
        <dbReference type="Proteomes" id="UP000002279"/>
    </source>
</evidence>
<organism evidence="4 5">
    <name type="scientific">Ornithorhynchus anatinus</name>
    <name type="common">Duckbill platypus</name>
    <dbReference type="NCBI Taxonomy" id="9258"/>
    <lineage>
        <taxon>Eukaryota</taxon>
        <taxon>Metazoa</taxon>
        <taxon>Chordata</taxon>
        <taxon>Craniata</taxon>
        <taxon>Vertebrata</taxon>
        <taxon>Euteleostomi</taxon>
        <taxon>Mammalia</taxon>
        <taxon>Monotremata</taxon>
        <taxon>Ornithorhynchidae</taxon>
        <taxon>Ornithorhynchus</taxon>
    </lineage>
</organism>
<feature type="compositionally biased region" description="Basic and acidic residues" evidence="2">
    <location>
        <begin position="393"/>
        <end position="410"/>
    </location>
</feature>
<dbReference type="GeneTree" id="ENSGT00530000063727"/>
<feature type="region of interest" description="Disordered" evidence="2">
    <location>
        <begin position="67"/>
        <end position="88"/>
    </location>
</feature>
<reference evidence="4" key="2">
    <citation type="submission" date="2025-08" db="UniProtKB">
        <authorList>
            <consortium name="Ensembl"/>
        </authorList>
    </citation>
    <scope>IDENTIFICATION</scope>
    <source>
        <strain evidence="4">Glennie</strain>
    </source>
</reference>
<feature type="region of interest" description="Disordered" evidence="2">
    <location>
        <begin position="341"/>
        <end position="425"/>
    </location>
</feature>